<dbReference type="PANTHER" id="PTHR13257">
    <property type="entry name" value="NUCLEOPORIN NUP84-RELATED"/>
    <property type="match status" value="1"/>
</dbReference>
<keyword evidence="3" id="KW-0509">mRNA transport</keyword>
<dbReference type="GO" id="GO:0017056">
    <property type="term" value="F:structural constituent of nuclear pore"/>
    <property type="evidence" value="ECO:0007669"/>
    <property type="project" value="InterPro"/>
</dbReference>
<keyword evidence="5" id="KW-0811">Translocation</keyword>
<evidence type="ECO:0000256" key="4">
    <source>
        <dbReference type="ARBA" id="ARBA00022927"/>
    </source>
</evidence>
<organism evidence="10 11">
    <name type="scientific">Kockovaella imperatae</name>
    <dbReference type="NCBI Taxonomy" id="4999"/>
    <lineage>
        <taxon>Eukaryota</taxon>
        <taxon>Fungi</taxon>
        <taxon>Dikarya</taxon>
        <taxon>Basidiomycota</taxon>
        <taxon>Agaricomycotina</taxon>
        <taxon>Tremellomycetes</taxon>
        <taxon>Tremellales</taxon>
        <taxon>Cuniculitremaceae</taxon>
        <taxon>Kockovaella</taxon>
    </lineage>
</organism>
<evidence type="ECO:0000256" key="3">
    <source>
        <dbReference type="ARBA" id="ARBA00022816"/>
    </source>
</evidence>
<evidence type="ECO:0000256" key="8">
    <source>
        <dbReference type="SAM" id="Coils"/>
    </source>
</evidence>
<name>A0A1Y1UKA1_9TREE</name>
<keyword evidence="2" id="KW-0813">Transport</keyword>
<dbReference type="InParanoid" id="A0A1Y1UKA1"/>
<keyword evidence="7" id="KW-0539">Nucleus</keyword>
<dbReference type="PANTHER" id="PTHR13257:SF0">
    <property type="entry name" value="NUCLEAR PORE COMPLEX PROTEIN NUP88"/>
    <property type="match status" value="1"/>
</dbReference>
<dbReference type="InterPro" id="IPR019321">
    <property type="entry name" value="Nucleoporin_Nup88"/>
</dbReference>
<dbReference type="GO" id="GO:0005643">
    <property type="term" value="C:nuclear pore"/>
    <property type="evidence" value="ECO:0007669"/>
    <property type="project" value="UniProtKB-SubCell"/>
</dbReference>
<feature type="region of interest" description="Disordered" evidence="9">
    <location>
        <begin position="293"/>
        <end position="350"/>
    </location>
</feature>
<evidence type="ECO:0000256" key="7">
    <source>
        <dbReference type="ARBA" id="ARBA00023242"/>
    </source>
</evidence>
<dbReference type="FunCoup" id="A0A1Y1UKA1">
    <property type="interactions" value="16"/>
</dbReference>
<feature type="coiled-coil region" evidence="8">
    <location>
        <begin position="714"/>
        <end position="775"/>
    </location>
</feature>
<feature type="compositionally biased region" description="Low complexity" evidence="9">
    <location>
        <begin position="16"/>
        <end position="38"/>
    </location>
</feature>
<gene>
    <name evidence="10" type="ORF">BD324DRAFT_578902</name>
</gene>
<keyword evidence="4" id="KW-0653">Protein transport</keyword>
<dbReference type="Pfam" id="PF10168">
    <property type="entry name" value="Nup88"/>
    <property type="match status" value="1"/>
</dbReference>
<dbReference type="SUPFAM" id="SSF50969">
    <property type="entry name" value="YVTN repeat-like/Quinoprotein amine dehydrogenase"/>
    <property type="match status" value="1"/>
</dbReference>
<keyword evidence="11" id="KW-1185">Reference proteome</keyword>
<sequence>MSTGKTVPLTHRSLASHSIFSPPDHDSSSSGDVGPSRSNASPNIAPKVRRMVIRDKDLLVAFGRELRMTHIGDKDLRFENERVGTYAIVDSPHLTFDIQQLWLNPTGRLLAVVGQHRIVVIALPTLHSAEPGKRMSCRSVAIDEQSFGLCPSANITKAQWHPWGQDGKSLWILTSDGKLSEYNISQPDDPTQTFSFLSTTSASSSSRYSAVDPLSRYATSFAFSLPNSVHGSTMVHVLAANGDAYAMGPILPFKAVVPSESLERLRAQLHNSSQTVRRYGLYWVEDLLRQAKSSSSARGTGAESFPESPRGFGDRANESADTALPMGYVRVHPPHLSPSGGPASGSHESLRLQGPIDLTMPSNDEDEDDISANDLMWIDAAIEGGSCDPQLIVTWSNGVVLVGYEAVPVTPRWSSSAQYDPDGPPSFRICGAVRLCHAPKEIESSPYILPDALNDTGICVQSSRSVDYFQIDLESIKSGDASNVISNPSCLVQSSGTSAEQIVASSILTDANLGTTLLAMTASGKAVAIDMDQNIAIQQDEIPAHHSTESESIDLVDASLLQETFEFDRLRQSIPSTHEGLASTAKSIFPNKAEQTASASQLQRAGAMMAKLQEQTRALQVASQALEERFDLCVKESLRQLQQLKNCRDDVEKLKDSKASPRVVKMLDTQSDLSTRLEKVLRSLADEQRATSLEGDRQWAEGLISIKARLGTAEDGLEDRFDKLRDEFRRVKAELDVTSSPPKDSEDAEKLDIDIKQTSEEIRRLMRKMEGLSLRVQTTSA</sequence>
<dbReference type="GO" id="GO:0006406">
    <property type="term" value="P:mRNA export from nucleus"/>
    <property type="evidence" value="ECO:0007669"/>
    <property type="project" value="TreeGrafter"/>
</dbReference>
<dbReference type="OrthoDB" id="341482at2759"/>
<reference evidence="10 11" key="1">
    <citation type="submission" date="2017-03" db="EMBL/GenBank/DDBJ databases">
        <title>Widespread Adenine N6-methylation of Active Genes in Fungi.</title>
        <authorList>
            <consortium name="DOE Joint Genome Institute"/>
            <person name="Mondo S.J."/>
            <person name="Dannebaum R.O."/>
            <person name="Kuo R.C."/>
            <person name="Louie K.B."/>
            <person name="Bewick A.J."/>
            <person name="Labutti K."/>
            <person name="Haridas S."/>
            <person name="Kuo A."/>
            <person name="Salamov A."/>
            <person name="Ahrendt S.R."/>
            <person name="Lau R."/>
            <person name="Bowen B.P."/>
            <person name="Lipzen A."/>
            <person name="Sullivan W."/>
            <person name="Andreopoulos W.B."/>
            <person name="Clum A."/>
            <person name="Lindquist E."/>
            <person name="Daum C."/>
            <person name="Northen T.R."/>
            <person name="Ramamoorthy G."/>
            <person name="Schmitz R.J."/>
            <person name="Gryganskyi A."/>
            <person name="Culley D."/>
            <person name="Magnuson J."/>
            <person name="James T.Y."/>
            <person name="O'Malley M.A."/>
            <person name="Stajich J.E."/>
            <person name="Spatafora J.W."/>
            <person name="Visel A."/>
            <person name="Grigoriev I.V."/>
        </authorList>
    </citation>
    <scope>NUCLEOTIDE SEQUENCE [LARGE SCALE GENOMIC DNA]</scope>
    <source>
        <strain evidence="10 11">NRRL Y-17943</strain>
    </source>
</reference>
<protein>
    <submittedName>
        <fullName evidence="10">Uncharacterized protein</fullName>
    </submittedName>
</protein>
<evidence type="ECO:0000256" key="9">
    <source>
        <dbReference type="SAM" id="MobiDB-lite"/>
    </source>
</evidence>
<dbReference type="GO" id="GO:0000056">
    <property type="term" value="P:ribosomal small subunit export from nucleus"/>
    <property type="evidence" value="ECO:0007669"/>
    <property type="project" value="InterPro"/>
</dbReference>
<keyword evidence="8" id="KW-0175">Coiled coil</keyword>
<evidence type="ECO:0000313" key="10">
    <source>
        <dbReference type="EMBL" id="ORX37896.1"/>
    </source>
</evidence>
<dbReference type="GeneID" id="33555155"/>
<evidence type="ECO:0000256" key="6">
    <source>
        <dbReference type="ARBA" id="ARBA00023132"/>
    </source>
</evidence>
<evidence type="ECO:0000256" key="1">
    <source>
        <dbReference type="ARBA" id="ARBA00004567"/>
    </source>
</evidence>
<keyword evidence="6" id="KW-0906">Nuclear pore complex</keyword>
<dbReference type="GO" id="GO:0000055">
    <property type="term" value="P:ribosomal large subunit export from nucleus"/>
    <property type="evidence" value="ECO:0007669"/>
    <property type="project" value="InterPro"/>
</dbReference>
<evidence type="ECO:0000256" key="5">
    <source>
        <dbReference type="ARBA" id="ARBA00023010"/>
    </source>
</evidence>
<feature type="coiled-coil region" evidence="8">
    <location>
        <begin position="609"/>
        <end position="654"/>
    </location>
</feature>
<feature type="region of interest" description="Disordered" evidence="9">
    <location>
        <begin position="1"/>
        <end position="46"/>
    </location>
</feature>
<proteinExistence type="predicted"/>
<dbReference type="STRING" id="4999.A0A1Y1UKA1"/>
<dbReference type="Proteomes" id="UP000193218">
    <property type="component" value="Unassembled WGS sequence"/>
</dbReference>
<comment type="subcellular location">
    <subcellularLocation>
        <location evidence="1">Nucleus</location>
        <location evidence="1">Nuclear pore complex</location>
    </subcellularLocation>
</comment>
<accession>A0A1Y1UKA1</accession>
<dbReference type="AlphaFoldDB" id="A0A1Y1UKA1"/>
<evidence type="ECO:0000256" key="2">
    <source>
        <dbReference type="ARBA" id="ARBA00022448"/>
    </source>
</evidence>
<dbReference type="EMBL" id="NBSH01000005">
    <property type="protein sequence ID" value="ORX37896.1"/>
    <property type="molecule type" value="Genomic_DNA"/>
</dbReference>
<comment type="caution">
    <text evidence="10">The sequence shown here is derived from an EMBL/GenBank/DDBJ whole genome shotgun (WGS) entry which is preliminary data.</text>
</comment>
<dbReference type="InterPro" id="IPR011044">
    <property type="entry name" value="Quino_amine_DH_bsu"/>
</dbReference>
<dbReference type="RefSeq" id="XP_021871883.1">
    <property type="nucleotide sequence ID" value="XM_022013347.1"/>
</dbReference>
<evidence type="ECO:0000313" key="11">
    <source>
        <dbReference type="Proteomes" id="UP000193218"/>
    </source>
</evidence>
<dbReference type="GO" id="GO:0006606">
    <property type="term" value="P:protein import into nucleus"/>
    <property type="evidence" value="ECO:0007669"/>
    <property type="project" value="TreeGrafter"/>
</dbReference>
<dbReference type="InterPro" id="IPR037700">
    <property type="entry name" value="NUP88/NUP82"/>
</dbReference>